<evidence type="ECO:0000256" key="1">
    <source>
        <dbReference type="ARBA" id="ARBA00022679"/>
    </source>
</evidence>
<keyword evidence="1" id="KW-0808">Transferase</keyword>
<dbReference type="SMART" id="SM00220">
    <property type="entry name" value="S_TKc"/>
    <property type="match status" value="1"/>
</dbReference>
<dbReference type="Proteomes" id="UP001054902">
    <property type="component" value="Unassembled WGS sequence"/>
</dbReference>
<protein>
    <recommendedName>
        <fullName evidence="5">Protein kinase domain-containing protein</fullName>
    </recommendedName>
</protein>
<dbReference type="SUPFAM" id="SSF56112">
    <property type="entry name" value="Protein kinase-like (PK-like)"/>
    <property type="match status" value="1"/>
</dbReference>
<dbReference type="GO" id="GO:0005524">
    <property type="term" value="F:ATP binding"/>
    <property type="evidence" value="ECO:0007669"/>
    <property type="project" value="UniProtKB-KW"/>
</dbReference>
<sequence>MNIDTTDNIRNANERGLKEECRRSIRRLSMGSSFIPEGRTILDDDQNRVAQNDIEEGLELGQGNFSKVREVKSFRRNSMGASICSSTVSESFQPCVDPESRSYYYAVKKVRKDLSEARIHNATVDLVVEAQFLTSLSHQHIVSLEGVGDDPGSKDFFIILEKLDRTLANEIFAWKKEASVLKKIHCRDERKLSIKRRRDKHIEYARDLSSALAYLHDKNMIFRDLKPENVGFTHDNMIKLFDLGLARELKEERKVGRDKYLLSLCGTRRYMAPEVMKGSPYGLPADVFSFSLLLWEMVHTEKPFRNLDAKQHERALVLWRSRPKVSGDVPRAVKSIIVKSWNNDAKNRPRMIDVFDSIH</sequence>
<evidence type="ECO:0000256" key="2">
    <source>
        <dbReference type="ARBA" id="ARBA00022741"/>
    </source>
</evidence>
<dbReference type="InterPro" id="IPR011009">
    <property type="entry name" value="Kinase-like_dom_sf"/>
</dbReference>
<gene>
    <name evidence="6" type="ORF">CTEN210_15129</name>
</gene>
<dbReference type="GO" id="GO:0004674">
    <property type="term" value="F:protein serine/threonine kinase activity"/>
    <property type="evidence" value="ECO:0007669"/>
    <property type="project" value="TreeGrafter"/>
</dbReference>
<dbReference type="PROSITE" id="PS50011">
    <property type="entry name" value="PROTEIN_KINASE_DOM"/>
    <property type="match status" value="1"/>
</dbReference>
<keyword evidence="4" id="KW-0067">ATP-binding</keyword>
<keyword evidence="3" id="KW-0418">Kinase</keyword>
<reference evidence="6 7" key="1">
    <citation type="journal article" date="2021" name="Sci. Rep.">
        <title>The genome of the diatom Chaetoceros tenuissimus carries an ancient integrated fragment of an extant virus.</title>
        <authorList>
            <person name="Hongo Y."/>
            <person name="Kimura K."/>
            <person name="Takaki Y."/>
            <person name="Yoshida Y."/>
            <person name="Baba S."/>
            <person name="Kobayashi G."/>
            <person name="Nagasaki K."/>
            <person name="Hano T."/>
            <person name="Tomaru Y."/>
        </authorList>
    </citation>
    <scope>NUCLEOTIDE SEQUENCE [LARGE SCALE GENOMIC DNA]</scope>
    <source>
        <strain evidence="6 7">NIES-3715</strain>
    </source>
</reference>
<dbReference type="InterPro" id="IPR000719">
    <property type="entry name" value="Prot_kinase_dom"/>
</dbReference>
<dbReference type="Gene3D" id="1.10.510.10">
    <property type="entry name" value="Transferase(Phosphotransferase) domain 1"/>
    <property type="match status" value="1"/>
</dbReference>
<organism evidence="6 7">
    <name type="scientific">Chaetoceros tenuissimus</name>
    <dbReference type="NCBI Taxonomy" id="426638"/>
    <lineage>
        <taxon>Eukaryota</taxon>
        <taxon>Sar</taxon>
        <taxon>Stramenopiles</taxon>
        <taxon>Ochrophyta</taxon>
        <taxon>Bacillariophyta</taxon>
        <taxon>Coscinodiscophyceae</taxon>
        <taxon>Chaetocerotophycidae</taxon>
        <taxon>Chaetocerotales</taxon>
        <taxon>Chaetocerotaceae</taxon>
        <taxon>Chaetoceros</taxon>
    </lineage>
</organism>
<accession>A0AAD3HD28</accession>
<feature type="domain" description="Protein kinase" evidence="5">
    <location>
        <begin position="54"/>
        <end position="359"/>
    </location>
</feature>
<dbReference type="EMBL" id="BLLK01000062">
    <property type="protein sequence ID" value="GFH58653.1"/>
    <property type="molecule type" value="Genomic_DNA"/>
</dbReference>
<proteinExistence type="predicted"/>
<evidence type="ECO:0000313" key="7">
    <source>
        <dbReference type="Proteomes" id="UP001054902"/>
    </source>
</evidence>
<keyword evidence="2" id="KW-0547">Nucleotide-binding</keyword>
<keyword evidence="7" id="KW-1185">Reference proteome</keyword>
<comment type="caution">
    <text evidence="6">The sequence shown here is derived from an EMBL/GenBank/DDBJ whole genome shotgun (WGS) entry which is preliminary data.</text>
</comment>
<evidence type="ECO:0000259" key="5">
    <source>
        <dbReference type="PROSITE" id="PS50011"/>
    </source>
</evidence>
<name>A0AAD3HD28_9STRA</name>
<evidence type="ECO:0000256" key="4">
    <source>
        <dbReference type="ARBA" id="ARBA00022840"/>
    </source>
</evidence>
<dbReference type="PANTHER" id="PTHR44329:SF288">
    <property type="entry name" value="MITOGEN-ACTIVATED PROTEIN KINASE KINASE KINASE 20"/>
    <property type="match status" value="1"/>
</dbReference>
<dbReference type="AlphaFoldDB" id="A0AAD3HD28"/>
<dbReference type="Gene3D" id="3.30.200.20">
    <property type="entry name" value="Phosphorylase Kinase, domain 1"/>
    <property type="match status" value="1"/>
</dbReference>
<dbReference type="Pfam" id="PF00069">
    <property type="entry name" value="Pkinase"/>
    <property type="match status" value="1"/>
</dbReference>
<evidence type="ECO:0000256" key="3">
    <source>
        <dbReference type="ARBA" id="ARBA00022777"/>
    </source>
</evidence>
<dbReference type="PANTHER" id="PTHR44329">
    <property type="entry name" value="SERINE/THREONINE-PROTEIN KINASE TNNI3K-RELATED"/>
    <property type="match status" value="1"/>
</dbReference>
<evidence type="ECO:0000313" key="6">
    <source>
        <dbReference type="EMBL" id="GFH58653.1"/>
    </source>
</evidence>
<dbReference type="InterPro" id="IPR051681">
    <property type="entry name" value="Ser/Thr_Kinases-Pseudokinases"/>
</dbReference>